<keyword evidence="2 4" id="KW-0863">Zinc-finger</keyword>
<proteinExistence type="predicted"/>
<evidence type="ECO:0000256" key="4">
    <source>
        <dbReference type="PROSITE-ProRule" id="PRU00042"/>
    </source>
</evidence>
<sequence>MNNWGNSHCLNTNVTSSPCVNAMPTPEAYYSPNQSQIEAIQQSEYWYQQQQRGISPSSSGLSREDSYSPCSTPIFNVDDAHIMNPPLSSSCTSQFMPLIDPMVYSNNSNHATAVASISQPPSSYQQPMMMPLLEHETQAHHEKLLSHYNDHTSMMATTDMNTYMTYNLRSPTPPIISNMYSMNAAPMPVNSMYVSYHNNYANQQLVHTHNHATTAIHRSLATPSLPHAYGQHLVYNRYPDNVKYTQQVPSHLMTTTEAKEGNACVSSSPSVSSSYSSSSSSSNTMHGTTSTIRHKQTTNGTLNGFPCLIPECNKLFSRPYNLKSHMRTHTHERPYECTYKPCAWKFARPHDLKRHELQHTGQKPHGCRFCHRRFARSDALKRHWKVDINCAQALKQETAMNGGHEIQTRRKKAKKSSSK</sequence>
<dbReference type="EMBL" id="JASEJX010000021">
    <property type="protein sequence ID" value="KAK4512286.1"/>
    <property type="molecule type" value="Genomic_DNA"/>
</dbReference>
<evidence type="ECO:0000256" key="5">
    <source>
        <dbReference type="SAM" id="MobiDB-lite"/>
    </source>
</evidence>
<keyword evidence="8" id="KW-1185">Reference proteome</keyword>
<dbReference type="FunFam" id="3.30.160.60:FF:000007">
    <property type="entry name" value="Basic krueppel-like factor 3"/>
    <property type="match status" value="1"/>
</dbReference>
<evidence type="ECO:0000256" key="2">
    <source>
        <dbReference type="ARBA" id="ARBA00022771"/>
    </source>
</evidence>
<feature type="compositionally biased region" description="Low complexity" evidence="5">
    <location>
        <begin position="266"/>
        <end position="282"/>
    </location>
</feature>
<dbReference type="GeneID" id="89946685"/>
<evidence type="ECO:0000256" key="1">
    <source>
        <dbReference type="ARBA" id="ARBA00022723"/>
    </source>
</evidence>
<dbReference type="Gene3D" id="3.30.160.60">
    <property type="entry name" value="Classic Zinc Finger"/>
    <property type="match status" value="3"/>
</dbReference>
<evidence type="ECO:0000256" key="3">
    <source>
        <dbReference type="ARBA" id="ARBA00022833"/>
    </source>
</evidence>
<dbReference type="SMART" id="SM00355">
    <property type="entry name" value="ZnF_C2H2"/>
    <property type="match status" value="3"/>
</dbReference>
<feature type="domain" description="C2H2-type" evidence="6">
    <location>
        <begin position="335"/>
        <end position="364"/>
    </location>
</feature>
<name>A0AAN7HY73_9FUNG</name>
<dbReference type="InterPro" id="IPR036236">
    <property type="entry name" value="Znf_C2H2_sf"/>
</dbReference>
<gene>
    <name evidence="7" type="primary">BOI2</name>
    <name evidence="7" type="ORF">ATC70_002983</name>
</gene>
<dbReference type="PROSITE" id="PS50157">
    <property type="entry name" value="ZINC_FINGER_C2H2_2"/>
    <property type="match status" value="2"/>
</dbReference>
<dbReference type="AlphaFoldDB" id="A0AAN7HY73"/>
<accession>A0AAN7HY73</accession>
<dbReference type="GO" id="GO:0000981">
    <property type="term" value="F:DNA-binding transcription factor activity, RNA polymerase II-specific"/>
    <property type="evidence" value="ECO:0007669"/>
    <property type="project" value="TreeGrafter"/>
</dbReference>
<protein>
    <submittedName>
        <fullName evidence="7">Polar growth protein</fullName>
    </submittedName>
</protein>
<evidence type="ECO:0000313" key="8">
    <source>
        <dbReference type="Proteomes" id="UP001304243"/>
    </source>
</evidence>
<feature type="region of interest" description="Disordered" evidence="5">
    <location>
        <begin position="48"/>
        <end position="68"/>
    </location>
</feature>
<reference evidence="7 8" key="1">
    <citation type="submission" date="2022-11" db="EMBL/GenBank/DDBJ databases">
        <title>Mucor velutinosus strain NIH1002 WGS.</title>
        <authorList>
            <person name="Subramanian P."/>
            <person name="Mullikin J.C."/>
            <person name="Segre J.A."/>
            <person name="Zelazny A.M."/>
        </authorList>
    </citation>
    <scope>NUCLEOTIDE SEQUENCE [LARGE SCALE GENOMIC DNA]</scope>
    <source>
        <strain evidence="7 8">NIH1002</strain>
    </source>
</reference>
<evidence type="ECO:0000313" key="7">
    <source>
        <dbReference type="EMBL" id="KAK4512286.1"/>
    </source>
</evidence>
<dbReference type="InterPro" id="IPR013087">
    <property type="entry name" value="Znf_C2H2_type"/>
</dbReference>
<dbReference type="PANTHER" id="PTHR23235:SF120">
    <property type="entry name" value="KRUPPEL-LIKE FACTOR 15"/>
    <property type="match status" value="1"/>
</dbReference>
<dbReference type="GO" id="GO:0008270">
    <property type="term" value="F:zinc ion binding"/>
    <property type="evidence" value="ECO:0007669"/>
    <property type="project" value="UniProtKB-KW"/>
</dbReference>
<dbReference type="SUPFAM" id="SSF57667">
    <property type="entry name" value="beta-beta-alpha zinc fingers"/>
    <property type="match status" value="3"/>
</dbReference>
<feature type="compositionally biased region" description="Polar residues" evidence="5">
    <location>
        <begin position="283"/>
        <end position="297"/>
    </location>
</feature>
<dbReference type="Proteomes" id="UP001304243">
    <property type="component" value="Unassembled WGS sequence"/>
</dbReference>
<keyword evidence="1" id="KW-0479">Metal-binding</keyword>
<dbReference type="Pfam" id="PF00096">
    <property type="entry name" value="zf-C2H2"/>
    <property type="match status" value="1"/>
</dbReference>
<keyword evidence="3" id="KW-0862">Zinc</keyword>
<dbReference type="PANTHER" id="PTHR23235">
    <property type="entry name" value="KRUEPPEL-LIKE TRANSCRIPTION FACTOR"/>
    <property type="match status" value="1"/>
</dbReference>
<feature type="region of interest" description="Disordered" evidence="5">
    <location>
        <begin position="260"/>
        <end position="297"/>
    </location>
</feature>
<dbReference type="GO" id="GO:0000978">
    <property type="term" value="F:RNA polymerase II cis-regulatory region sequence-specific DNA binding"/>
    <property type="evidence" value="ECO:0007669"/>
    <property type="project" value="TreeGrafter"/>
</dbReference>
<feature type="domain" description="C2H2-type" evidence="6">
    <location>
        <begin position="305"/>
        <end position="334"/>
    </location>
</feature>
<feature type="compositionally biased region" description="Polar residues" evidence="5">
    <location>
        <begin position="52"/>
        <end position="61"/>
    </location>
</feature>
<evidence type="ECO:0000259" key="6">
    <source>
        <dbReference type="PROSITE" id="PS50157"/>
    </source>
</evidence>
<organism evidence="7 8">
    <name type="scientific">Mucor velutinosus</name>
    <dbReference type="NCBI Taxonomy" id="708070"/>
    <lineage>
        <taxon>Eukaryota</taxon>
        <taxon>Fungi</taxon>
        <taxon>Fungi incertae sedis</taxon>
        <taxon>Mucoromycota</taxon>
        <taxon>Mucoromycotina</taxon>
        <taxon>Mucoromycetes</taxon>
        <taxon>Mucorales</taxon>
        <taxon>Mucorineae</taxon>
        <taxon>Mucoraceae</taxon>
        <taxon>Mucor</taxon>
    </lineage>
</organism>
<dbReference type="PROSITE" id="PS00028">
    <property type="entry name" value="ZINC_FINGER_C2H2_1"/>
    <property type="match status" value="2"/>
</dbReference>
<dbReference type="RefSeq" id="XP_064678952.1">
    <property type="nucleotide sequence ID" value="XM_064822352.1"/>
</dbReference>
<comment type="caution">
    <text evidence="7">The sequence shown here is derived from an EMBL/GenBank/DDBJ whole genome shotgun (WGS) entry which is preliminary data.</text>
</comment>